<dbReference type="EMBL" id="AMZH03017487">
    <property type="protein sequence ID" value="RRT42932.1"/>
    <property type="molecule type" value="Genomic_DNA"/>
</dbReference>
<dbReference type="Proteomes" id="UP000287651">
    <property type="component" value="Unassembled WGS sequence"/>
</dbReference>
<dbReference type="AlphaFoldDB" id="A0A426XTV4"/>
<reference evidence="1 2" key="1">
    <citation type="journal article" date="2014" name="Agronomy (Basel)">
        <title>A Draft Genome Sequence for Ensete ventricosum, the Drought-Tolerant Tree Against Hunger.</title>
        <authorList>
            <person name="Harrison J."/>
            <person name="Moore K.A."/>
            <person name="Paszkiewicz K."/>
            <person name="Jones T."/>
            <person name="Grant M."/>
            <person name="Ambacheew D."/>
            <person name="Muzemil S."/>
            <person name="Studholme D.J."/>
        </authorList>
    </citation>
    <scope>NUCLEOTIDE SEQUENCE [LARGE SCALE GENOMIC DNA]</scope>
</reference>
<proteinExistence type="predicted"/>
<name>A0A426XTV4_ENSVE</name>
<evidence type="ECO:0000313" key="2">
    <source>
        <dbReference type="Proteomes" id="UP000287651"/>
    </source>
</evidence>
<gene>
    <name evidence="1" type="ORF">B296_00056786</name>
</gene>
<comment type="caution">
    <text evidence="1">The sequence shown here is derived from an EMBL/GenBank/DDBJ whole genome shotgun (WGS) entry which is preliminary data.</text>
</comment>
<evidence type="ECO:0000313" key="1">
    <source>
        <dbReference type="EMBL" id="RRT42932.1"/>
    </source>
</evidence>
<protein>
    <submittedName>
        <fullName evidence="1">Uncharacterized protein</fullName>
    </submittedName>
</protein>
<sequence>MEAYVCGASRIAGSSGTNATYMLMRTLLIHIWLTPYAPALQLSWPKWEPALTRYAPIGRCWSGPTPDRPVLLTATGDVSTRLEARDTVAARVCTVTRRHRVVYHYYYYDYPSRVSRSSVVAYVADIIHMQGFTISSTEMETDGG</sequence>
<accession>A0A426XTV4</accession>
<organism evidence="1 2">
    <name type="scientific">Ensete ventricosum</name>
    <name type="common">Abyssinian banana</name>
    <name type="synonym">Musa ensete</name>
    <dbReference type="NCBI Taxonomy" id="4639"/>
    <lineage>
        <taxon>Eukaryota</taxon>
        <taxon>Viridiplantae</taxon>
        <taxon>Streptophyta</taxon>
        <taxon>Embryophyta</taxon>
        <taxon>Tracheophyta</taxon>
        <taxon>Spermatophyta</taxon>
        <taxon>Magnoliopsida</taxon>
        <taxon>Liliopsida</taxon>
        <taxon>Zingiberales</taxon>
        <taxon>Musaceae</taxon>
        <taxon>Ensete</taxon>
    </lineage>
</organism>